<feature type="non-terminal residue" evidence="1">
    <location>
        <position position="1"/>
    </location>
</feature>
<dbReference type="InterPro" id="IPR036280">
    <property type="entry name" value="Multihaem_cyt_sf"/>
</dbReference>
<name>A0A6S6T2U9_9BACT</name>
<accession>A0A6S6T2U9</accession>
<proteinExistence type="predicted"/>
<organism evidence="1">
    <name type="scientific">uncultured Sulfurovum sp</name>
    <dbReference type="NCBI Taxonomy" id="269237"/>
    <lineage>
        <taxon>Bacteria</taxon>
        <taxon>Pseudomonadati</taxon>
        <taxon>Campylobacterota</taxon>
        <taxon>Epsilonproteobacteria</taxon>
        <taxon>Campylobacterales</taxon>
        <taxon>Sulfurovaceae</taxon>
        <taxon>Sulfurovum</taxon>
        <taxon>environmental samples</taxon>
    </lineage>
</organism>
<reference evidence="1" key="1">
    <citation type="submission" date="2020-01" db="EMBL/GenBank/DDBJ databases">
        <authorList>
            <person name="Meier V. D."/>
            <person name="Meier V D."/>
        </authorList>
    </citation>
    <scope>NUCLEOTIDE SEQUENCE</scope>
    <source>
        <strain evidence="1">HLG_WM_MAG_02</strain>
    </source>
</reference>
<evidence type="ECO:0008006" key="2">
    <source>
        <dbReference type="Google" id="ProtNLM"/>
    </source>
</evidence>
<evidence type="ECO:0000313" key="1">
    <source>
        <dbReference type="EMBL" id="CAA6809463.1"/>
    </source>
</evidence>
<protein>
    <recommendedName>
        <fullName evidence="2">Hydrazine synthase alpha subunit middle domain-containing protein</fullName>
    </recommendedName>
</protein>
<sequence>TGFEDKLLVSRKQRDGSYKTWQIYPSLDNSCQDVEKVRIQSFDVAPDGKSLYLAMSKPVFDVNDTLKMNDLNPSRNLGIFKMDIASKKITPITHDYSVSYSYPTYIGNDEDSNHEMLLISKTVTKADIPMNYKASVMLDEYDRAPVPLIHKLDTVTGAVTRIGFNNSHQTEPVVINQEGNIPLVVFTEWEHQATVNRFSLWKMQIDGSDNFMFYGQEARPTESQANIYQARQVKSGKYKDYILMGEGARTGSSDGQFIAEGNIIMAKRDVLDLRSKPLILSKLDGTSGVEYNIARTPEHYNDESFVYAYRANTDSSYGIYIKDYPDDINSTVDNSAGELVISSNSYHFMQPRSFYVPISKKVAPGVSELSENRISFTNNNLNGKSGFLVETLGRSNNGVQNQLNGIDTSDIRMQFFVPSHHFSDSYAIGLENSQELTIPSSKMIETEADGSLGVVLKEGLYVWKVNKKFPFVDGSNNANNIWLPIRAERQEVSFVPNRVNACNQCHQDRNQDVIDYFEDYVSDAQTKMKGNLADVIGTDKDISQYDATKEIPDFQKNIASLFTKTALNGGGSCVSCHNATDKLNLSNMTGISVMNSTYRNFVLGAHKIPDSEEVLPYNYTSINPLGMDDDYHPAPFLWSLLLNDDLSVPEDEEHSNSSSRDLDRASDYGAKYNENVVTEINRINGIYDHSKHWSTEDTQAIITYGSTRLAAGLSDKISFVSNYLSTNTPQAQKAYQALVANCYSCHNNHTVGGMNDNNFEEARPKEKRFNDNVFLRDTETRFVIRRHLANKTDTKYSQYRWQSNLSSSMSSTLGSALHRINFNDIENSELLVYARGYYKNSDGTQIPLNNSIKAHSGYGMDEGSDAYNAVSNWLNGIAMSNQAPTVTTPVSPIVLKEYAEPDYLKDENNNSLNIEWSDADEELSQLFISGKSSSEHIFNDSMLALEYQSLVSAKLKTYAILGDRGDQNFTFTVTDGLDSGRVQTVPVKVTSDYVVPKPSAILPPAYLYFTDRNTSMLKKLDTNGMVKEIGVIDGFNKDWTSVYRRADKGWLYFINQEEQKIYVVAENNASVLFNITLNHEPNKETIMHKQTLYLLWWRPAEGNITDVDYRPGELQGMLESKLSKTKNGDFYVSLGNGENSESTVVPEWRTKVLDGGNTVGIYVWKRATFMTKWVNEGMDRLNVLNLVTGKSKGLADFSFTQKSLDGVDYNASDYNNVRAIVVAKDGAFYGFNKDLNAPVDTFNFDPIEQIQKKVIVPQWIEDYISDYQNYATPFLVIEAREKE</sequence>
<dbReference type="EMBL" id="CACVAZ010000060">
    <property type="protein sequence ID" value="CAA6809463.1"/>
    <property type="molecule type" value="Genomic_DNA"/>
</dbReference>
<dbReference type="SUPFAM" id="SSF48695">
    <property type="entry name" value="Multiheme cytochromes"/>
    <property type="match status" value="2"/>
</dbReference>
<gene>
    <name evidence="1" type="ORF">HELGO_WM37686</name>
</gene>